<dbReference type="InterPro" id="IPR036380">
    <property type="entry name" value="Isochorismatase-like_sf"/>
</dbReference>
<dbReference type="SUPFAM" id="SSF52499">
    <property type="entry name" value="Isochorismatase-like hydrolases"/>
    <property type="match status" value="1"/>
</dbReference>
<dbReference type="Proteomes" id="UP000240509">
    <property type="component" value="Unassembled WGS sequence"/>
</dbReference>
<comment type="similarity">
    <text evidence="1">Belongs to the isochorismatase family.</text>
</comment>
<dbReference type="PANTHER" id="PTHR43540">
    <property type="entry name" value="PEROXYUREIDOACRYLATE/UREIDOACRYLATE AMIDOHYDROLASE-RELATED"/>
    <property type="match status" value="1"/>
</dbReference>
<keyword evidence="2" id="KW-0378">Hydrolase</keyword>
<keyword evidence="5" id="KW-1185">Reference proteome</keyword>
<evidence type="ECO:0000256" key="2">
    <source>
        <dbReference type="ARBA" id="ARBA00022801"/>
    </source>
</evidence>
<protein>
    <submittedName>
        <fullName evidence="4">Isochorismatase</fullName>
    </submittedName>
</protein>
<dbReference type="EMBL" id="PZJJ01000010">
    <property type="protein sequence ID" value="PTL39068.1"/>
    <property type="molecule type" value="Genomic_DNA"/>
</dbReference>
<dbReference type="Pfam" id="PF00857">
    <property type="entry name" value="Isochorismatase"/>
    <property type="match status" value="1"/>
</dbReference>
<feature type="domain" description="Isochorismatase-like" evidence="3">
    <location>
        <begin position="15"/>
        <end position="205"/>
    </location>
</feature>
<organism evidence="4 5">
    <name type="scientific">Alkalicoccus saliphilus</name>
    <dbReference type="NCBI Taxonomy" id="200989"/>
    <lineage>
        <taxon>Bacteria</taxon>
        <taxon>Bacillati</taxon>
        <taxon>Bacillota</taxon>
        <taxon>Bacilli</taxon>
        <taxon>Bacillales</taxon>
        <taxon>Bacillaceae</taxon>
        <taxon>Alkalicoccus</taxon>
    </lineage>
</organism>
<dbReference type="Gene3D" id="3.40.50.850">
    <property type="entry name" value="Isochorismatase-like"/>
    <property type="match status" value="1"/>
</dbReference>
<evidence type="ECO:0000313" key="4">
    <source>
        <dbReference type="EMBL" id="PTL39068.1"/>
    </source>
</evidence>
<dbReference type="InterPro" id="IPR000868">
    <property type="entry name" value="Isochorismatase-like_dom"/>
</dbReference>
<dbReference type="InterPro" id="IPR050272">
    <property type="entry name" value="Isochorismatase-like_hydrls"/>
</dbReference>
<accession>A0A2T4U6N7</accession>
<reference evidence="4 5" key="1">
    <citation type="submission" date="2018-03" db="EMBL/GenBank/DDBJ databases">
        <title>Alkalicoccus saliphilus sp. nov., isolated from a mineral pool.</title>
        <authorList>
            <person name="Zhao B."/>
        </authorList>
    </citation>
    <scope>NUCLEOTIDE SEQUENCE [LARGE SCALE GENOMIC DNA]</scope>
    <source>
        <strain evidence="4 5">6AG</strain>
    </source>
</reference>
<evidence type="ECO:0000256" key="1">
    <source>
        <dbReference type="ARBA" id="ARBA00006336"/>
    </source>
</evidence>
<comment type="caution">
    <text evidence="4">The sequence shown here is derived from an EMBL/GenBank/DDBJ whole genome shotgun (WGS) entry which is preliminary data.</text>
</comment>
<sequence>MALPEGKMDVNLSNTAVVLTDPQNDFLREDGVAWKLVEESVKENNTIENLEKLLKAAKAQKMKCFISPHYYYPYDHDWKFAAPLEEMMHSGGMYDRKGPLTMEEFRESGADFLNVLKPYIEDGETVIASPHKIYGPENNDLILQLRKHGIQRVILAGMSANLCLESHMREFLEQGFEVAVVTDATAAAKLPDMDAYAAAMINFRMIANAMWTTEEAIEKIASS</sequence>
<evidence type="ECO:0000259" key="3">
    <source>
        <dbReference type="Pfam" id="PF00857"/>
    </source>
</evidence>
<proteinExistence type="inferred from homology"/>
<evidence type="ECO:0000313" key="5">
    <source>
        <dbReference type="Proteomes" id="UP000240509"/>
    </source>
</evidence>
<dbReference type="PANTHER" id="PTHR43540:SF16">
    <property type="entry name" value="ISOCHORISMATASE-LIKE DOMAIN-CONTAINING PROTEIN"/>
    <property type="match status" value="1"/>
</dbReference>
<dbReference type="GO" id="GO:0016787">
    <property type="term" value="F:hydrolase activity"/>
    <property type="evidence" value="ECO:0007669"/>
    <property type="project" value="UniProtKB-KW"/>
</dbReference>
<dbReference type="RefSeq" id="WP_107584669.1">
    <property type="nucleotide sequence ID" value="NZ_PZJJ01000010.1"/>
</dbReference>
<dbReference type="AlphaFoldDB" id="A0A2T4U6N7"/>
<gene>
    <name evidence="4" type="ORF">C6Y45_07755</name>
</gene>
<dbReference type="OrthoDB" id="4305745at2"/>
<name>A0A2T4U6N7_9BACI</name>